<dbReference type="Gene3D" id="3.30.460.20">
    <property type="entry name" value="CorA soluble domain-like"/>
    <property type="match status" value="1"/>
</dbReference>
<keyword evidence="6 12" id="KW-0812">Transmembrane</keyword>
<evidence type="ECO:0000256" key="7">
    <source>
        <dbReference type="ARBA" id="ARBA00022833"/>
    </source>
</evidence>
<proteinExistence type="inferred from homology"/>
<dbReference type="SUPFAM" id="SSF144083">
    <property type="entry name" value="Magnesium transport protein CorA, transmembrane region"/>
    <property type="match status" value="1"/>
</dbReference>
<evidence type="ECO:0000256" key="10">
    <source>
        <dbReference type="ARBA" id="ARBA00023136"/>
    </source>
</evidence>
<evidence type="ECO:0000256" key="5">
    <source>
        <dbReference type="ARBA" id="ARBA00022519"/>
    </source>
</evidence>
<evidence type="ECO:0000256" key="3">
    <source>
        <dbReference type="ARBA" id="ARBA00022448"/>
    </source>
</evidence>
<feature type="coiled-coil region" evidence="11">
    <location>
        <begin position="224"/>
        <end position="255"/>
    </location>
</feature>
<keyword evidence="4" id="KW-1003">Cell membrane</keyword>
<evidence type="ECO:0000256" key="2">
    <source>
        <dbReference type="ARBA" id="ARBA00009765"/>
    </source>
</evidence>
<dbReference type="CDD" id="cd12833">
    <property type="entry name" value="ZntB-like_1"/>
    <property type="match status" value="1"/>
</dbReference>
<dbReference type="EMBL" id="LAZR01001105">
    <property type="protein sequence ID" value="KKN50599.1"/>
    <property type="molecule type" value="Genomic_DNA"/>
</dbReference>
<protein>
    <recommendedName>
        <fullName evidence="14">Zinc transporter ZntB</fullName>
    </recommendedName>
</protein>
<evidence type="ECO:0000256" key="6">
    <source>
        <dbReference type="ARBA" id="ARBA00022692"/>
    </source>
</evidence>
<comment type="similarity">
    <text evidence="2">Belongs to the CorA metal ion transporter (MIT) (TC 1.A.35) family.</text>
</comment>
<comment type="caution">
    <text evidence="13">The sequence shown here is derived from an EMBL/GenBank/DDBJ whole genome shotgun (WGS) entry which is preliminary data.</text>
</comment>
<reference evidence="13" key="1">
    <citation type="journal article" date="2015" name="Nature">
        <title>Complex archaea that bridge the gap between prokaryotes and eukaryotes.</title>
        <authorList>
            <person name="Spang A."/>
            <person name="Saw J.H."/>
            <person name="Jorgensen S.L."/>
            <person name="Zaremba-Niedzwiedzka K."/>
            <person name="Martijn J."/>
            <person name="Lind A.E."/>
            <person name="van Eijk R."/>
            <person name="Schleper C."/>
            <person name="Guy L."/>
            <person name="Ettema T.J."/>
        </authorList>
    </citation>
    <scope>NUCLEOTIDE SEQUENCE</scope>
</reference>
<keyword evidence="11" id="KW-0175">Coiled coil</keyword>
<evidence type="ECO:0000256" key="4">
    <source>
        <dbReference type="ARBA" id="ARBA00022475"/>
    </source>
</evidence>
<dbReference type="GO" id="GO:0005886">
    <property type="term" value="C:plasma membrane"/>
    <property type="evidence" value="ECO:0007669"/>
    <property type="project" value="UniProtKB-SubCell"/>
</dbReference>
<evidence type="ECO:0000256" key="1">
    <source>
        <dbReference type="ARBA" id="ARBA00004651"/>
    </source>
</evidence>
<dbReference type="Pfam" id="PF01544">
    <property type="entry name" value="CorA"/>
    <property type="match status" value="1"/>
</dbReference>
<sequence>MDNEYGLIHAFLLDGLGSAVPIDVADIHNWTKDQGVLWLHFDYSHPEAEEWLMELSGLDKVIAEALLEDETRPRATMINDGMLIALRGINHNPDAEPDDMVALRMWVDPHRIMTSRRRKLGAANSIATDLIEGHGPTNTGDFLVSMISNIVHGMSDTINDFEERTADYENAVLSGETEGVRFDLADLRRKTITIRRYLAPERDAFSRLLIEKVSWIDNDHIIQIREVNDALIRHIENLDAARDRAAVTQEELNNRLSEQLNARMYVLSVVTTVFLPLGFLTGLLGINIGGIPGAGNSHAFWIFMLMLVAIVIGQVILFRWKKWF</sequence>
<dbReference type="SUPFAM" id="SSF143865">
    <property type="entry name" value="CorA soluble domain-like"/>
    <property type="match status" value="1"/>
</dbReference>
<evidence type="ECO:0000256" key="12">
    <source>
        <dbReference type="SAM" id="Phobius"/>
    </source>
</evidence>
<evidence type="ECO:0000313" key="13">
    <source>
        <dbReference type="EMBL" id="KKN50599.1"/>
    </source>
</evidence>
<dbReference type="InterPro" id="IPR002523">
    <property type="entry name" value="MgTranspt_CorA/ZnTranspt_ZntB"/>
</dbReference>
<comment type="subcellular location">
    <subcellularLocation>
        <location evidence="1">Cell membrane</location>
        <topology evidence="1">Multi-pass membrane protein</topology>
    </subcellularLocation>
</comment>
<dbReference type="PANTHER" id="PTHR46494:SF3">
    <property type="entry name" value="ZINC TRANSPORT PROTEIN ZNTB"/>
    <property type="match status" value="1"/>
</dbReference>
<keyword evidence="8 12" id="KW-1133">Transmembrane helix</keyword>
<dbReference type="NCBIfam" id="NF007092">
    <property type="entry name" value="PRK09546.1"/>
    <property type="match status" value="1"/>
</dbReference>
<keyword evidence="3" id="KW-0813">Transport</keyword>
<evidence type="ECO:0000256" key="9">
    <source>
        <dbReference type="ARBA" id="ARBA00023065"/>
    </source>
</evidence>
<dbReference type="GO" id="GO:0015087">
    <property type="term" value="F:cobalt ion transmembrane transporter activity"/>
    <property type="evidence" value="ECO:0007669"/>
    <property type="project" value="TreeGrafter"/>
</dbReference>
<gene>
    <name evidence="13" type="ORF">LCGC14_0631210</name>
</gene>
<dbReference type="GO" id="GO:0050897">
    <property type="term" value="F:cobalt ion binding"/>
    <property type="evidence" value="ECO:0007669"/>
    <property type="project" value="TreeGrafter"/>
</dbReference>
<feature type="transmembrane region" description="Helical" evidence="12">
    <location>
        <begin position="264"/>
        <end position="286"/>
    </location>
</feature>
<keyword evidence="10 12" id="KW-0472">Membrane</keyword>
<name>A0A0F9R760_9ZZZZ</name>
<keyword evidence="9" id="KW-0406">Ion transport</keyword>
<organism evidence="13">
    <name type="scientific">marine sediment metagenome</name>
    <dbReference type="NCBI Taxonomy" id="412755"/>
    <lineage>
        <taxon>unclassified sequences</taxon>
        <taxon>metagenomes</taxon>
        <taxon>ecological metagenomes</taxon>
    </lineage>
</organism>
<dbReference type="GO" id="GO:0015095">
    <property type="term" value="F:magnesium ion transmembrane transporter activity"/>
    <property type="evidence" value="ECO:0007669"/>
    <property type="project" value="TreeGrafter"/>
</dbReference>
<evidence type="ECO:0008006" key="14">
    <source>
        <dbReference type="Google" id="ProtNLM"/>
    </source>
</evidence>
<feature type="transmembrane region" description="Helical" evidence="12">
    <location>
        <begin position="298"/>
        <end position="318"/>
    </location>
</feature>
<dbReference type="AlphaFoldDB" id="A0A0F9R760"/>
<evidence type="ECO:0000256" key="11">
    <source>
        <dbReference type="SAM" id="Coils"/>
    </source>
</evidence>
<dbReference type="PANTHER" id="PTHR46494">
    <property type="entry name" value="CORA FAMILY METAL ION TRANSPORTER (EUROFUNG)"/>
    <property type="match status" value="1"/>
</dbReference>
<dbReference type="Gene3D" id="1.20.58.340">
    <property type="entry name" value="Magnesium transport protein CorA, transmembrane region"/>
    <property type="match status" value="2"/>
</dbReference>
<dbReference type="InterPro" id="IPR045861">
    <property type="entry name" value="CorA_cytoplasmic_dom"/>
</dbReference>
<keyword evidence="7" id="KW-0862">Zinc</keyword>
<dbReference type="InterPro" id="IPR045863">
    <property type="entry name" value="CorA_TM1_TM2"/>
</dbReference>
<dbReference type="GO" id="GO:0000287">
    <property type="term" value="F:magnesium ion binding"/>
    <property type="evidence" value="ECO:0007669"/>
    <property type="project" value="TreeGrafter"/>
</dbReference>
<accession>A0A0F9R760</accession>
<evidence type="ECO:0000256" key="8">
    <source>
        <dbReference type="ARBA" id="ARBA00022989"/>
    </source>
</evidence>
<keyword evidence="5" id="KW-0997">Cell inner membrane</keyword>